<proteinExistence type="predicted"/>
<feature type="non-terminal residue" evidence="1">
    <location>
        <position position="1"/>
    </location>
</feature>
<comment type="caution">
    <text evidence="1">The sequence shown here is derived from an EMBL/GenBank/DDBJ whole genome shotgun (WGS) entry which is preliminary data.</text>
</comment>
<dbReference type="AlphaFoldDB" id="A0A699SXL7"/>
<reference evidence="1" key="1">
    <citation type="journal article" date="2019" name="Sci. Rep.">
        <title>Draft genome of Tanacetum cinerariifolium, the natural source of mosquito coil.</title>
        <authorList>
            <person name="Yamashiro T."/>
            <person name="Shiraishi A."/>
            <person name="Satake H."/>
            <person name="Nakayama K."/>
        </authorList>
    </citation>
    <scope>NUCLEOTIDE SEQUENCE</scope>
</reference>
<gene>
    <name evidence="1" type="ORF">Tci_873757</name>
</gene>
<organism evidence="1">
    <name type="scientific">Tanacetum cinerariifolium</name>
    <name type="common">Dalmatian daisy</name>
    <name type="synonym">Chrysanthemum cinerariifolium</name>
    <dbReference type="NCBI Taxonomy" id="118510"/>
    <lineage>
        <taxon>Eukaryota</taxon>
        <taxon>Viridiplantae</taxon>
        <taxon>Streptophyta</taxon>
        <taxon>Embryophyta</taxon>
        <taxon>Tracheophyta</taxon>
        <taxon>Spermatophyta</taxon>
        <taxon>Magnoliopsida</taxon>
        <taxon>eudicotyledons</taxon>
        <taxon>Gunneridae</taxon>
        <taxon>Pentapetalae</taxon>
        <taxon>asterids</taxon>
        <taxon>campanulids</taxon>
        <taxon>Asterales</taxon>
        <taxon>Asteraceae</taxon>
        <taxon>Asteroideae</taxon>
        <taxon>Anthemideae</taxon>
        <taxon>Anthemidinae</taxon>
        <taxon>Tanacetum</taxon>
    </lineage>
</organism>
<protein>
    <submittedName>
        <fullName evidence="1">Uncharacterized protein</fullName>
    </submittedName>
</protein>
<sequence>AVVPAAPSFAADASVSAATTLEVSAAASLSADTPTAHDLLSTPLLCLHIHLHADHPIPIDVDRTALDRVQWVKQHVQLEPSMPTPLAVWQTRPPVWHEVSLLSPRRADSHKDSSVCALA</sequence>
<dbReference type="EMBL" id="BKCJ011193607">
    <property type="protein sequence ID" value="GFD01788.1"/>
    <property type="molecule type" value="Genomic_DNA"/>
</dbReference>
<name>A0A699SXL7_TANCI</name>
<accession>A0A699SXL7</accession>
<evidence type="ECO:0000313" key="1">
    <source>
        <dbReference type="EMBL" id="GFD01788.1"/>
    </source>
</evidence>